<gene>
    <name evidence="1" type="ordered locus">Dd703_3892</name>
</gene>
<dbReference type="GO" id="GO:0030244">
    <property type="term" value="P:cellulose biosynthetic process"/>
    <property type="evidence" value="ECO:0007669"/>
    <property type="project" value="InterPro"/>
</dbReference>
<dbReference type="eggNOG" id="ENOG5031C94">
    <property type="taxonomic scope" value="Bacteria"/>
</dbReference>
<protein>
    <submittedName>
        <fullName evidence="1">Cellulose synthase operon protein D</fullName>
    </submittedName>
</protein>
<dbReference type="InterPro" id="IPR038470">
    <property type="entry name" value="Cellsynth_D_sf"/>
</dbReference>
<dbReference type="Proteomes" id="UP000002734">
    <property type="component" value="Chromosome"/>
</dbReference>
<name>C6C636_MUSP7</name>
<dbReference type="EMBL" id="CP001654">
    <property type="protein sequence ID" value="ACS87645.1"/>
    <property type="molecule type" value="Genomic_DNA"/>
</dbReference>
<dbReference type="Gene3D" id="3.30.70.2590">
    <property type="match status" value="1"/>
</dbReference>
<sequence length="161" mass="18210">MSELQVHAMNYYLQQQRQAGWTDLFDIIVNGMMANAGEQESQLFLSQMGAQLAERYPLPIVETVAELEQAINSVLAEFHWGCVDLRPYDNRLEILHIALPAAGQSSSGNRWRLAMGAVLQGMYSRWLRLQGGGEQVPMAYQETEDGAVLLFRYQNRTRGES</sequence>
<dbReference type="HOGENOM" id="CLU_131913_0_0_6"/>
<reference evidence="1" key="1">
    <citation type="submission" date="2009-06" db="EMBL/GenBank/DDBJ databases">
        <title>Complete sequence of Dickeya dadantii Ech703.</title>
        <authorList>
            <consortium name="US DOE Joint Genome Institute"/>
            <person name="Lucas S."/>
            <person name="Copeland A."/>
            <person name="Lapidus A."/>
            <person name="Glavina del Rio T."/>
            <person name="Dalin E."/>
            <person name="Tice H."/>
            <person name="Bruce D."/>
            <person name="Goodwin L."/>
            <person name="Pitluck S."/>
            <person name="Chertkov O."/>
            <person name="Brettin T."/>
            <person name="Detter J.C."/>
            <person name="Han C."/>
            <person name="Larimer F."/>
            <person name="Land M."/>
            <person name="Hauser L."/>
            <person name="Kyrpides N."/>
            <person name="Mikhailova N."/>
            <person name="Balakrishnan V."/>
            <person name="Glasner J."/>
            <person name="Perna N.T."/>
        </authorList>
    </citation>
    <scope>NUCLEOTIDE SEQUENCE [LARGE SCALE GENOMIC DNA]</scope>
    <source>
        <strain evidence="1">Ech703</strain>
    </source>
</reference>
<proteinExistence type="predicted"/>
<dbReference type="InterPro" id="IPR022798">
    <property type="entry name" value="BcsD_bac"/>
</dbReference>
<dbReference type="AlphaFoldDB" id="C6C636"/>
<dbReference type="RefSeq" id="WP_015855537.1">
    <property type="nucleotide sequence ID" value="NC_012880.1"/>
</dbReference>
<organism evidence="1 2">
    <name type="scientific">Musicola paradisiaca (strain Ech703)</name>
    <name type="common">Dickeya paradisiaca</name>
    <name type="synonym">Dickeya dadantii</name>
    <dbReference type="NCBI Taxonomy" id="579405"/>
    <lineage>
        <taxon>Bacteria</taxon>
        <taxon>Pseudomonadati</taxon>
        <taxon>Pseudomonadota</taxon>
        <taxon>Gammaproteobacteria</taxon>
        <taxon>Enterobacterales</taxon>
        <taxon>Pectobacteriaceae</taxon>
        <taxon>Musicola</taxon>
    </lineage>
</organism>
<evidence type="ECO:0000313" key="1">
    <source>
        <dbReference type="EMBL" id="ACS87645.1"/>
    </source>
</evidence>
<keyword evidence="2" id="KW-1185">Reference proteome</keyword>
<dbReference type="Pfam" id="PF03500">
    <property type="entry name" value="Cellsynth_D"/>
    <property type="match status" value="1"/>
</dbReference>
<accession>C6C636</accession>
<dbReference type="KEGG" id="dda:Dd703_3892"/>
<dbReference type="STRING" id="579405.Dd703_3892"/>
<evidence type="ECO:0000313" key="2">
    <source>
        <dbReference type="Proteomes" id="UP000002734"/>
    </source>
</evidence>